<keyword evidence="2" id="KW-1185">Reference proteome</keyword>
<accession>A0A7W7AL70</accession>
<dbReference type="RefSeq" id="WP_184116161.1">
    <property type="nucleotide sequence ID" value="NZ_JACHNY010000006.1"/>
</dbReference>
<protein>
    <submittedName>
        <fullName evidence="1">Uncharacterized protein (DUF697 family)</fullName>
    </submittedName>
</protein>
<evidence type="ECO:0000313" key="1">
    <source>
        <dbReference type="EMBL" id="MBB4618896.1"/>
    </source>
</evidence>
<evidence type="ECO:0000313" key="2">
    <source>
        <dbReference type="Proteomes" id="UP000574769"/>
    </source>
</evidence>
<name>A0A7W7AL70_9SPHN</name>
<dbReference type="Proteomes" id="UP000574769">
    <property type="component" value="Unassembled WGS sequence"/>
</dbReference>
<comment type="caution">
    <text evidence="1">The sequence shown here is derived from an EMBL/GenBank/DDBJ whole genome shotgun (WGS) entry which is preliminary data.</text>
</comment>
<dbReference type="AlphaFoldDB" id="A0A7W7AL70"/>
<sequence>MIATLAELDRVRDECRKMVTQRSLLSAGAAVVPIPGADLVADVGLLTNLLPAISAKFQLDHAQVEKMDPNMAQQVLVMATSLGNNAIGRVVTRKLVIAILRRMGVRIAAGSAARFVPFLGQAVAATISFGAMKLAGNAHIDDCYRTARTLIEGKRAGA</sequence>
<gene>
    <name evidence="1" type="ORF">GGQ96_003042</name>
</gene>
<reference evidence="1 2" key="1">
    <citation type="submission" date="2020-08" db="EMBL/GenBank/DDBJ databases">
        <title>Genomic Encyclopedia of Type Strains, Phase IV (KMG-IV): sequencing the most valuable type-strain genomes for metagenomic binning, comparative biology and taxonomic classification.</title>
        <authorList>
            <person name="Goeker M."/>
        </authorList>
    </citation>
    <scope>NUCLEOTIDE SEQUENCE [LARGE SCALE GENOMIC DNA]</scope>
    <source>
        <strain evidence="1 2">DSM 15867</strain>
    </source>
</reference>
<proteinExistence type="predicted"/>
<dbReference type="EMBL" id="JACHNY010000006">
    <property type="protein sequence ID" value="MBB4618896.1"/>
    <property type="molecule type" value="Genomic_DNA"/>
</dbReference>
<organism evidence="1 2">
    <name type="scientific">Sphingomonas abaci</name>
    <dbReference type="NCBI Taxonomy" id="237611"/>
    <lineage>
        <taxon>Bacteria</taxon>
        <taxon>Pseudomonadati</taxon>
        <taxon>Pseudomonadota</taxon>
        <taxon>Alphaproteobacteria</taxon>
        <taxon>Sphingomonadales</taxon>
        <taxon>Sphingomonadaceae</taxon>
        <taxon>Sphingomonas</taxon>
    </lineage>
</organism>